<keyword evidence="2" id="KW-1185">Reference proteome</keyword>
<dbReference type="EMBL" id="CALNXK010000465">
    <property type="protein sequence ID" value="CAH3186180.1"/>
    <property type="molecule type" value="Genomic_DNA"/>
</dbReference>
<evidence type="ECO:0000313" key="2">
    <source>
        <dbReference type="Proteomes" id="UP001159405"/>
    </source>
</evidence>
<reference evidence="1 2" key="1">
    <citation type="submission" date="2022-05" db="EMBL/GenBank/DDBJ databases">
        <authorList>
            <consortium name="Genoscope - CEA"/>
            <person name="William W."/>
        </authorList>
    </citation>
    <scope>NUCLEOTIDE SEQUENCE [LARGE SCALE GENOMIC DNA]</scope>
</reference>
<proteinExistence type="predicted"/>
<dbReference type="PANTHER" id="PTHR47018">
    <property type="entry name" value="CXC DOMAIN-CONTAINING PROTEIN-RELATED"/>
    <property type="match status" value="1"/>
</dbReference>
<comment type="caution">
    <text evidence="1">The sequence shown here is derived from an EMBL/GenBank/DDBJ whole genome shotgun (WGS) entry which is preliminary data.</text>
</comment>
<dbReference type="Proteomes" id="UP001159405">
    <property type="component" value="Unassembled WGS sequence"/>
</dbReference>
<protein>
    <submittedName>
        <fullName evidence="1">Uncharacterized protein</fullName>
    </submittedName>
</protein>
<organism evidence="1 2">
    <name type="scientific">Porites lobata</name>
    <dbReference type="NCBI Taxonomy" id="104759"/>
    <lineage>
        <taxon>Eukaryota</taxon>
        <taxon>Metazoa</taxon>
        <taxon>Cnidaria</taxon>
        <taxon>Anthozoa</taxon>
        <taxon>Hexacorallia</taxon>
        <taxon>Scleractinia</taxon>
        <taxon>Fungiina</taxon>
        <taxon>Poritidae</taxon>
        <taxon>Porites</taxon>
    </lineage>
</organism>
<gene>
    <name evidence="1" type="ORF">PLOB_00034201</name>
</gene>
<dbReference type="PANTHER" id="PTHR47018:SF1">
    <property type="entry name" value="TESMIN_TSO1-LIKE CXC DOMAIN-CONTAINING PROTEIN"/>
    <property type="match status" value="1"/>
</dbReference>
<accession>A0ABN8S7C9</accession>
<sequence>MVSTAILPVFRLAELVGKYTSRLKQLGKNTPARILTTHLKDCILSKISALEEHKQGRDVFSLVFTNDLADVLQNARKEDSAEEVMHLAKAASIVRKEHINTNLTDLLKRIAR</sequence>
<name>A0ABN8S7C9_9CNID</name>
<evidence type="ECO:0000313" key="1">
    <source>
        <dbReference type="EMBL" id="CAH3186180.1"/>
    </source>
</evidence>